<evidence type="ECO:0000313" key="3">
    <source>
        <dbReference type="Proteomes" id="UP000295560"/>
    </source>
</evidence>
<feature type="region of interest" description="Disordered" evidence="1">
    <location>
        <begin position="1"/>
        <end position="31"/>
    </location>
</feature>
<dbReference type="Proteomes" id="UP000295560">
    <property type="component" value="Unassembled WGS sequence"/>
</dbReference>
<dbReference type="AlphaFoldDB" id="A0A4R1HQR5"/>
<sequence length="31" mass="3543">MMIKSAVLAATSVRSHGRRRTRTRSRTRSRG</sequence>
<comment type="caution">
    <text evidence="2">The sequence shown here is derived from an EMBL/GenBank/DDBJ whole genome shotgun (WGS) entry which is preliminary data.</text>
</comment>
<dbReference type="EMBL" id="SMFZ01000001">
    <property type="protein sequence ID" value="TCK24468.1"/>
    <property type="molecule type" value="Genomic_DNA"/>
</dbReference>
<name>A0A4R1HQR5_PSEEN</name>
<gene>
    <name evidence="2" type="ORF">EV378_0240</name>
</gene>
<feature type="compositionally biased region" description="Basic residues" evidence="1">
    <location>
        <begin position="15"/>
        <end position="31"/>
    </location>
</feature>
<evidence type="ECO:0000313" key="2">
    <source>
        <dbReference type="EMBL" id="TCK24468.1"/>
    </source>
</evidence>
<organism evidence="2 3">
    <name type="scientific">Pseudonocardia endophytica</name>
    <dbReference type="NCBI Taxonomy" id="401976"/>
    <lineage>
        <taxon>Bacteria</taxon>
        <taxon>Bacillati</taxon>
        <taxon>Actinomycetota</taxon>
        <taxon>Actinomycetes</taxon>
        <taxon>Pseudonocardiales</taxon>
        <taxon>Pseudonocardiaceae</taxon>
        <taxon>Pseudonocardia</taxon>
    </lineage>
</organism>
<accession>A0A4R1HQR5</accession>
<reference evidence="2 3" key="1">
    <citation type="submission" date="2019-03" db="EMBL/GenBank/DDBJ databases">
        <title>Sequencing the genomes of 1000 actinobacteria strains.</title>
        <authorList>
            <person name="Klenk H.-P."/>
        </authorList>
    </citation>
    <scope>NUCLEOTIDE SEQUENCE [LARGE SCALE GENOMIC DNA]</scope>
    <source>
        <strain evidence="2 3">DSM 44969</strain>
    </source>
</reference>
<protein>
    <submittedName>
        <fullName evidence="2">Uncharacterized protein</fullName>
    </submittedName>
</protein>
<evidence type="ECO:0000256" key="1">
    <source>
        <dbReference type="SAM" id="MobiDB-lite"/>
    </source>
</evidence>
<proteinExistence type="predicted"/>
<keyword evidence="3" id="KW-1185">Reference proteome</keyword>